<dbReference type="RefSeq" id="WP_259962469.1">
    <property type="nucleotide sequence ID" value="NZ_JAOAMV010000005.1"/>
</dbReference>
<reference evidence="2" key="1">
    <citation type="submission" date="2022-09" db="EMBL/GenBank/DDBJ databases">
        <title>The genome sequence of Tsuneonella sp. YG55.</title>
        <authorList>
            <person name="Liu Y."/>
        </authorList>
    </citation>
    <scope>NUCLEOTIDE SEQUENCE</scope>
    <source>
        <strain evidence="2">YG55</strain>
    </source>
</reference>
<dbReference type="InterPro" id="IPR029039">
    <property type="entry name" value="Flavoprotein-like_sf"/>
</dbReference>
<proteinExistence type="predicted"/>
<dbReference type="AlphaFoldDB" id="A0A9X3AND3"/>
<dbReference type="Proteomes" id="UP001142648">
    <property type="component" value="Unassembled WGS sequence"/>
</dbReference>
<dbReference type="GO" id="GO:0005829">
    <property type="term" value="C:cytosol"/>
    <property type="evidence" value="ECO:0007669"/>
    <property type="project" value="TreeGrafter"/>
</dbReference>
<dbReference type="PANTHER" id="PTHR30543">
    <property type="entry name" value="CHROMATE REDUCTASE"/>
    <property type="match status" value="1"/>
</dbReference>
<feature type="domain" description="NADPH-dependent FMN reductase-like" evidence="1">
    <location>
        <begin position="8"/>
        <end position="148"/>
    </location>
</feature>
<dbReference type="EMBL" id="JAOAMV010000005">
    <property type="protein sequence ID" value="MCT2559562.1"/>
    <property type="molecule type" value="Genomic_DNA"/>
</dbReference>
<dbReference type="GO" id="GO:0016491">
    <property type="term" value="F:oxidoreductase activity"/>
    <property type="evidence" value="ECO:0007669"/>
    <property type="project" value="InterPro"/>
</dbReference>
<organism evidence="2 3">
    <name type="scientific">Tsuneonella litorea</name>
    <dbReference type="NCBI Taxonomy" id="2976475"/>
    <lineage>
        <taxon>Bacteria</taxon>
        <taxon>Pseudomonadati</taxon>
        <taxon>Pseudomonadota</taxon>
        <taxon>Alphaproteobacteria</taxon>
        <taxon>Sphingomonadales</taxon>
        <taxon>Erythrobacteraceae</taxon>
        <taxon>Tsuneonella</taxon>
    </lineage>
</organism>
<dbReference type="PANTHER" id="PTHR30543:SF21">
    <property type="entry name" value="NAD(P)H-DEPENDENT FMN REDUCTASE LOT6"/>
    <property type="match status" value="1"/>
</dbReference>
<name>A0A9X3AND3_9SPHN</name>
<gene>
    <name evidence="2" type="ORF">N0B51_11290</name>
</gene>
<sequence>MSAAPPFIVGIGGSTRAGSSGERIVRCVLEETEALGATTRMFGGPELAALPHFCPEDPARSDAQSDFVDAVRQADGLVIGSPGYHGGVSGLVKNALDLLEDLRDDRRVYFSERPVGLVVVAAGWQACGITLQALRGIVHAMRGWPTPIGVTVNTVEQAVFDVDGTVKDPSVRASCTAQAQQIYWLAQQVRASWQDHPGSS</sequence>
<dbReference type="InterPro" id="IPR050712">
    <property type="entry name" value="NAD(P)H-dep_reductase"/>
</dbReference>
<dbReference type="Gene3D" id="3.40.50.360">
    <property type="match status" value="1"/>
</dbReference>
<evidence type="ECO:0000259" key="1">
    <source>
        <dbReference type="Pfam" id="PF03358"/>
    </source>
</evidence>
<dbReference type="InterPro" id="IPR005025">
    <property type="entry name" value="FMN_Rdtase-like_dom"/>
</dbReference>
<protein>
    <submittedName>
        <fullName evidence="2">NAD(P)H-dependent oxidoreductase</fullName>
    </submittedName>
</protein>
<accession>A0A9X3AND3</accession>
<dbReference type="GO" id="GO:0010181">
    <property type="term" value="F:FMN binding"/>
    <property type="evidence" value="ECO:0007669"/>
    <property type="project" value="TreeGrafter"/>
</dbReference>
<dbReference type="SUPFAM" id="SSF52218">
    <property type="entry name" value="Flavoproteins"/>
    <property type="match status" value="1"/>
</dbReference>
<keyword evidence="3" id="KW-1185">Reference proteome</keyword>
<comment type="caution">
    <text evidence="2">The sequence shown here is derived from an EMBL/GenBank/DDBJ whole genome shotgun (WGS) entry which is preliminary data.</text>
</comment>
<evidence type="ECO:0000313" key="2">
    <source>
        <dbReference type="EMBL" id="MCT2559562.1"/>
    </source>
</evidence>
<dbReference type="Pfam" id="PF03358">
    <property type="entry name" value="FMN_red"/>
    <property type="match status" value="1"/>
</dbReference>
<evidence type="ECO:0000313" key="3">
    <source>
        <dbReference type="Proteomes" id="UP001142648"/>
    </source>
</evidence>